<dbReference type="EMBL" id="BFEA01000349">
    <property type="protein sequence ID" value="GBG80540.1"/>
    <property type="molecule type" value="Genomic_DNA"/>
</dbReference>
<dbReference type="Pfam" id="PF12775">
    <property type="entry name" value="AAA_7"/>
    <property type="match status" value="2"/>
</dbReference>
<dbReference type="GO" id="GO:0045505">
    <property type="term" value="F:dynein intermediate chain binding"/>
    <property type="evidence" value="ECO:0007669"/>
    <property type="project" value="InterPro"/>
</dbReference>
<organism evidence="3 4">
    <name type="scientific">Chara braunii</name>
    <name type="common">Braun's stonewort</name>
    <dbReference type="NCBI Taxonomy" id="69332"/>
    <lineage>
        <taxon>Eukaryota</taxon>
        <taxon>Viridiplantae</taxon>
        <taxon>Streptophyta</taxon>
        <taxon>Charophyceae</taxon>
        <taxon>Charales</taxon>
        <taxon>Characeae</taxon>
        <taxon>Chara</taxon>
    </lineage>
</organism>
<keyword evidence="4" id="KW-1185">Reference proteome</keyword>
<dbReference type="InterPro" id="IPR026983">
    <property type="entry name" value="DHC"/>
</dbReference>
<dbReference type="Proteomes" id="UP000265515">
    <property type="component" value="Unassembled WGS sequence"/>
</dbReference>
<dbReference type="SUPFAM" id="SSF52540">
    <property type="entry name" value="P-loop containing nucleoside triphosphate hydrolases"/>
    <property type="match status" value="1"/>
</dbReference>
<dbReference type="PANTHER" id="PTHR22878:SF70">
    <property type="entry name" value="DYNEIN HEAVY CHAIN 2, AXONEMAL"/>
    <property type="match status" value="1"/>
</dbReference>
<dbReference type="STRING" id="69332.A0A388LE05"/>
<dbReference type="Pfam" id="PF17857">
    <property type="entry name" value="AAA_lid_1"/>
    <property type="match status" value="1"/>
</dbReference>
<dbReference type="OrthoDB" id="447173at2759"/>
<name>A0A388LE05_CHABU</name>
<dbReference type="GO" id="GO:0030286">
    <property type="term" value="C:dynein complex"/>
    <property type="evidence" value="ECO:0007669"/>
    <property type="project" value="InterPro"/>
</dbReference>
<gene>
    <name evidence="3" type="ORF">CBR_g31001</name>
</gene>
<protein>
    <recommendedName>
        <fullName evidence="2">Dynein heavy chain 3 AAA+ lid domain-containing protein</fullName>
    </recommendedName>
</protein>
<dbReference type="GO" id="GO:0007018">
    <property type="term" value="P:microtubule-based movement"/>
    <property type="evidence" value="ECO:0007669"/>
    <property type="project" value="InterPro"/>
</dbReference>
<dbReference type="Gene3D" id="3.40.50.300">
    <property type="entry name" value="P-loop containing nucleotide triphosphate hydrolases"/>
    <property type="match status" value="2"/>
</dbReference>
<sequence>MSGLCSSAVCVQVAAPIPAEKLVYSYGFEMSRLKWTDWINTVDRLPVPISAEDPSLIVPTTDTARCRFLLNTLLGGPPTGPYHPLLLVGPTGTGKSVYIKTFLMQKGGREQFDMPIITTFSAQTTCRQTQDIISTRLHRRRKHVYGPPFGKLAMVFIDDLSLPVPEPNGSGAQPPIELLRQCVDQGGWYETDDQPASHLVTNLPSCIDGGDITARHGSLPSVAPPTEAPTTAREFQSGGLPTSGSTKGGSGFSFREIQDIRWVAAMGPPGGGRHHVTHRYLRHFCVVWGTSFDAESLSGIFTAIMDVWMKKGGYGMPIQKLKHSLVSTSIDVYTAVRSAFLPTPTRFHYSFNLRDLVKLFQGLHWGFHMASSSPTKVLFTSCKDLPKHGLRTQLISEFCR</sequence>
<evidence type="ECO:0000313" key="3">
    <source>
        <dbReference type="EMBL" id="GBG80540.1"/>
    </source>
</evidence>
<dbReference type="InterPro" id="IPR027417">
    <property type="entry name" value="P-loop_NTPase"/>
</dbReference>
<evidence type="ECO:0000256" key="1">
    <source>
        <dbReference type="SAM" id="MobiDB-lite"/>
    </source>
</evidence>
<dbReference type="Gene3D" id="1.20.920.30">
    <property type="match status" value="1"/>
</dbReference>
<accession>A0A388LE05</accession>
<feature type="region of interest" description="Disordered" evidence="1">
    <location>
        <begin position="216"/>
        <end position="251"/>
    </location>
</feature>
<dbReference type="Gramene" id="GBG80540">
    <property type="protein sequence ID" value="GBG80540"/>
    <property type="gene ID" value="CBR_g31001"/>
</dbReference>
<dbReference type="GO" id="GO:0051959">
    <property type="term" value="F:dynein light intermediate chain binding"/>
    <property type="evidence" value="ECO:0007669"/>
    <property type="project" value="InterPro"/>
</dbReference>
<feature type="domain" description="Dynein heavy chain 3 AAA+ lid" evidence="2">
    <location>
        <begin position="326"/>
        <end position="365"/>
    </location>
</feature>
<evidence type="ECO:0000313" key="4">
    <source>
        <dbReference type="Proteomes" id="UP000265515"/>
    </source>
</evidence>
<dbReference type="AlphaFoldDB" id="A0A388LE05"/>
<comment type="caution">
    <text evidence="3">The sequence shown here is derived from an EMBL/GenBank/DDBJ whole genome shotgun (WGS) entry which is preliminary data.</text>
</comment>
<reference evidence="3 4" key="1">
    <citation type="journal article" date="2018" name="Cell">
        <title>The Chara Genome: Secondary Complexity and Implications for Plant Terrestrialization.</title>
        <authorList>
            <person name="Nishiyama T."/>
            <person name="Sakayama H."/>
            <person name="Vries J.D."/>
            <person name="Buschmann H."/>
            <person name="Saint-Marcoux D."/>
            <person name="Ullrich K.K."/>
            <person name="Haas F.B."/>
            <person name="Vanderstraeten L."/>
            <person name="Becker D."/>
            <person name="Lang D."/>
            <person name="Vosolsobe S."/>
            <person name="Rombauts S."/>
            <person name="Wilhelmsson P.K.I."/>
            <person name="Janitza P."/>
            <person name="Kern R."/>
            <person name="Heyl A."/>
            <person name="Rumpler F."/>
            <person name="Villalobos L.I.A.C."/>
            <person name="Clay J.M."/>
            <person name="Skokan R."/>
            <person name="Toyoda A."/>
            <person name="Suzuki Y."/>
            <person name="Kagoshima H."/>
            <person name="Schijlen E."/>
            <person name="Tajeshwar N."/>
            <person name="Catarino B."/>
            <person name="Hetherington A.J."/>
            <person name="Saltykova A."/>
            <person name="Bonnot C."/>
            <person name="Breuninger H."/>
            <person name="Symeonidi A."/>
            <person name="Radhakrishnan G.V."/>
            <person name="Van Nieuwerburgh F."/>
            <person name="Deforce D."/>
            <person name="Chang C."/>
            <person name="Karol K.G."/>
            <person name="Hedrich R."/>
            <person name="Ulvskov P."/>
            <person name="Glockner G."/>
            <person name="Delwiche C.F."/>
            <person name="Petrasek J."/>
            <person name="Van de Peer Y."/>
            <person name="Friml J."/>
            <person name="Beilby M."/>
            <person name="Dolan L."/>
            <person name="Kohara Y."/>
            <person name="Sugano S."/>
            <person name="Fujiyama A."/>
            <person name="Delaux P.-M."/>
            <person name="Quint M."/>
            <person name="TheiBen G."/>
            <person name="Hagemann M."/>
            <person name="Harholt J."/>
            <person name="Dunand C."/>
            <person name="Zachgo S."/>
            <person name="Langdale J."/>
            <person name="Maumus F."/>
            <person name="Straeten D.V.D."/>
            <person name="Gould S.B."/>
            <person name="Rensing S.A."/>
        </authorList>
    </citation>
    <scope>NUCLEOTIDE SEQUENCE [LARGE SCALE GENOMIC DNA]</scope>
    <source>
        <strain evidence="3 4">S276</strain>
    </source>
</reference>
<proteinExistence type="predicted"/>
<evidence type="ECO:0000259" key="2">
    <source>
        <dbReference type="Pfam" id="PF17857"/>
    </source>
</evidence>
<dbReference type="PANTHER" id="PTHR22878">
    <property type="entry name" value="DYNEIN HEAVY CHAIN 6, AXONEMAL-LIKE-RELATED"/>
    <property type="match status" value="1"/>
</dbReference>
<dbReference type="InterPro" id="IPR041589">
    <property type="entry name" value="DNAH3_AAA_lid_1"/>
</dbReference>